<organism evidence="2 3">
    <name type="scientific">Deinococcus oregonensis</name>
    <dbReference type="NCBI Taxonomy" id="1805970"/>
    <lineage>
        <taxon>Bacteria</taxon>
        <taxon>Thermotogati</taxon>
        <taxon>Deinococcota</taxon>
        <taxon>Deinococci</taxon>
        <taxon>Deinococcales</taxon>
        <taxon>Deinococcaceae</taxon>
        <taxon>Deinococcus</taxon>
    </lineage>
</organism>
<sequence length="136" mass="15261">MIARLTMDTSAATWRGRAMRYVLIYVLLALVLVGVRYATHEVRVNLRAAADREKVLIAQRDSLEVQVQALTTPQRIREWAFSQGMRRFAEVNKVTADLPTIPLPANLSPSPPDSSSSGLSQPPVPHSRLEVRTQWK</sequence>
<accession>A0ABV6B5D2</accession>
<comment type="caution">
    <text evidence="2">The sequence shown here is derived from an EMBL/GenBank/DDBJ whole genome shotgun (WGS) entry which is preliminary data.</text>
</comment>
<reference evidence="2 3" key="1">
    <citation type="submission" date="2024-09" db="EMBL/GenBank/DDBJ databases">
        <authorList>
            <person name="Sun Q."/>
            <person name="Mori K."/>
        </authorList>
    </citation>
    <scope>NUCLEOTIDE SEQUENCE [LARGE SCALE GENOMIC DNA]</scope>
    <source>
        <strain evidence="2 3">JCM 13503</strain>
    </source>
</reference>
<dbReference type="EMBL" id="JBHLYR010000060">
    <property type="protein sequence ID" value="MFB9994145.1"/>
    <property type="molecule type" value="Genomic_DNA"/>
</dbReference>
<evidence type="ECO:0000313" key="2">
    <source>
        <dbReference type="EMBL" id="MFB9994145.1"/>
    </source>
</evidence>
<evidence type="ECO:0000313" key="3">
    <source>
        <dbReference type="Proteomes" id="UP001589733"/>
    </source>
</evidence>
<proteinExistence type="predicted"/>
<dbReference type="Proteomes" id="UP001589733">
    <property type="component" value="Unassembled WGS sequence"/>
</dbReference>
<feature type="region of interest" description="Disordered" evidence="1">
    <location>
        <begin position="101"/>
        <end position="136"/>
    </location>
</feature>
<evidence type="ECO:0000256" key="1">
    <source>
        <dbReference type="SAM" id="MobiDB-lite"/>
    </source>
</evidence>
<gene>
    <name evidence="2" type="ORF">ACFFLM_19490</name>
</gene>
<evidence type="ECO:0008006" key="4">
    <source>
        <dbReference type="Google" id="ProtNLM"/>
    </source>
</evidence>
<keyword evidence="3" id="KW-1185">Reference proteome</keyword>
<dbReference type="RefSeq" id="WP_380014367.1">
    <property type="nucleotide sequence ID" value="NZ_JBHLYR010000060.1"/>
</dbReference>
<feature type="compositionally biased region" description="Basic and acidic residues" evidence="1">
    <location>
        <begin position="127"/>
        <end position="136"/>
    </location>
</feature>
<feature type="compositionally biased region" description="Low complexity" evidence="1">
    <location>
        <begin position="103"/>
        <end position="121"/>
    </location>
</feature>
<name>A0ABV6B5D2_9DEIO</name>
<protein>
    <recommendedName>
        <fullName evidence="4">Cell division protein FtsL</fullName>
    </recommendedName>
</protein>